<dbReference type="STRING" id="454171.CP488_00918"/>
<dbReference type="GO" id="GO:0005829">
    <property type="term" value="C:cytosol"/>
    <property type="evidence" value="ECO:0007669"/>
    <property type="project" value="TreeGrafter"/>
</dbReference>
<keyword evidence="1 4" id="KW-0808">Transferase</keyword>
<dbReference type="EMBL" id="HF951689">
    <property type="protein sequence ID" value="CCW34076.1"/>
    <property type="molecule type" value="Genomic_DNA"/>
</dbReference>
<evidence type="ECO:0000256" key="2">
    <source>
        <dbReference type="ARBA" id="ARBA00023315"/>
    </source>
</evidence>
<keyword evidence="2 4" id="KW-0012">Acyltransferase</keyword>
<dbReference type="Gene3D" id="3.40.366.10">
    <property type="entry name" value="Malonyl-Coenzyme A Acyl Carrier Protein, domain 2"/>
    <property type="match status" value="1"/>
</dbReference>
<proteinExistence type="inferred from homology"/>
<dbReference type="EC" id="2.3.1.39" evidence="4"/>
<dbReference type="Proteomes" id="UP000014227">
    <property type="component" value="Chromosome I"/>
</dbReference>
<dbReference type="GO" id="GO:0006633">
    <property type="term" value="P:fatty acid biosynthetic process"/>
    <property type="evidence" value="ECO:0007669"/>
    <property type="project" value="TreeGrafter"/>
</dbReference>
<dbReference type="InterPro" id="IPR014043">
    <property type="entry name" value="Acyl_transferase_dom"/>
</dbReference>
<comment type="similarity">
    <text evidence="4">Belongs to the fabD family.</text>
</comment>
<dbReference type="HOGENOM" id="CLU_030558_0_1_0"/>
<dbReference type="InterPro" id="IPR004410">
    <property type="entry name" value="Malonyl_CoA-ACP_transAc_FabD"/>
</dbReference>
<feature type="active site" evidence="5">
    <location>
        <position position="108"/>
    </location>
</feature>
<dbReference type="InterPro" id="IPR050858">
    <property type="entry name" value="Mal-CoA-ACP_Trans/PKS_FabD"/>
</dbReference>
<dbReference type="PATRIC" id="fig|1303518.3.peg.240"/>
<feature type="active site" evidence="5">
    <location>
        <position position="217"/>
    </location>
</feature>
<protein>
    <recommendedName>
        <fullName evidence="4">Malonyl CoA-acyl carrier protein transacylase</fullName>
        <ecNumber evidence="4">2.3.1.39</ecNumber>
    </recommendedName>
</protein>
<sequence length="336" mass="35895">MLGGLTSFGGTQNRTAMSKVAFLFPGQGSQKVGMGRSFYESFAEARALFERANALLGFPLSDLCFEGPEEVLKSTENAQPALYVTSYVAYRCLQSLCPRRPDAVAGHSVGEYAALAVAEVFSFEDGLRLVRRRGELMRDASRKRPGTMAALLGATLDMAREVCLAARDAGIVSVANVNGAGQIVISGEPAAVEKTAQLAKERGVKRVVPLAVSGGFHSPLMVEAGDALYNDIAAVPLRKPTIPIIANINARYIEQPIDIVSGLTMQVSGSVLWEPSMQRLVQDGFRIFIELGSGEVLTGLMKRIAPDVTALSAYDAQTLSKVAELLAHFVQSGVNE</sequence>
<dbReference type="InterPro" id="IPR024925">
    <property type="entry name" value="Malonyl_CoA-ACP_transAc"/>
</dbReference>
<comment type="catalytic activity">
    <reaction evidence="3 4">
        <text>holo-[ACP] + malonyl-CoA = malonyl-[ACP] + CoA</text>
        <dbReference type="Rhea" id="RHEA:41792"/>
        <dbReference type="Rhea" id="RHEA-COMP:9623"/>
        <dbReference type="Rhea" id="RHEA-COMP:9685"/>
        <dbReference type="ChEBI" id="CHEBI:57287"/>
        <dbReference type="ChEBI" id="CHEBI:57384"/>
        <dbReference type="ChEBI" id="CHEBI:64479"/>
        <dbReference type="ChEBI" id="CHEBI:78449"/>
        <dbReference type="EC" id="2.3.1.39"/>
    </reaction>
</comment>
<evidence type="ECO:0000256" key="3">
    <source>
        <dbReference type="ARBA" id="ARBA00048462"/>
    </source>
</evidence>
<dbReference type="InterPro" id="IPR001227">
    <property type="entry name" value="Ac_transferase_dom_sf"/>
</dbReference>
<feature type="domain" description="Malonyl-CoA:ACP transacylase (MAT)" evidence="6">
    <location>
        <begin position="23"/>
        <end position="329"/>
    </location>
</feature>
<dbReference type="PIRSF" id="PIRSF000446">
    <property type="entry name" value="Mct"/>
    <property type="match status" value="1"/>
</dbReference>
<dbReference type="InterPro" id="IPR016036">
    <property type="entry name" value="Malonyl_transacylase_ACP-bd"/>
</dbReference>
<dbReference type="PANTHER" id="PTHR42681:SF1">
    <property type="entry name" value="MALONYL-COA-ACYL CARRIER PROTEIN TRANSACYLASE, MITOCHONDRIAL"/>
    <property type="match status" value="1"/>
</dbReference>
<dbReference type="Gene3D" id="3.30.70.250">
    <property type="entry name" value="Malonyl-CoA ACP transacylase, ACP-binding"/>
    <property type="match status" value="1"/>
</dbReference>
<dbReference type="InParanoid" id="S0ESA2"/>
<evidence type="ECO:0000313" key="8">
    <source>
        <dbReference type="Proteomes" id="UP000014227"/>
    </source>
</evidence>
<dbReference type="Pfam" id="PF00698">
    <property type="entry name" value="Acyl_transf_1"/>
    <property type="match status" value="1"/>
</dbReference>
<gene>
    <name evidence="7" type="ORF">CCALI_00239</name>
</gene>
<name>S0ESA2_CHTCT</name>
<dbReference type="eggNOG" id="COG0331">
    <property type="taxonomic scope" value="Bacteria"/>
</dbReference>
<accession>S0ESA2</accession>
<evidence type="ECO:0000256" key="1">
    <source>
        <dbReference type="ARBA" id="ARBA00022679"/>
    </source>
</evidence>
<dbReference type="SUPFAM" id="SSF55048">
    <property type="entry name" value="Probable ACP-binding domain of malonyl-CoA ACP transacylase"/>
    <property type="match status" value="1"/>
</dbReference>
<dbReference type="FunFam" id="3.30.70.250:FF:000001">
    <property type="entry name" value="Malonyl CoA-acyl carrier protein transacylase"/>
    <property type="match status" value="1"/>
</dbReference>
<evidence type="ECO:0000256" key="5">
    <source>
        <dbReference type="PIRSR" id="PIRSR000446-1"/>
    </source>
</evidence>
<organism evidence="7 8">
    <name type="scientific">Chthonomonas calidirosea (strain DSM 23976 / ICMP 18418 / T49)</name>
    <dbReference type="NCBI Taxonomy" id="1303518"/>
    <lineage>
        <taxon>Bacteria</taxon>
        <taxon>Bacillati</taxon>
        <taxon>Armatimonadota</taxon>
        <taxon>Chthonomonadia</taxon>
        <taxon>Chthonomonadales</taxon>
        <taxon>Chthonomonadaceae</taxon>
        <taxon>Chthonomonas</taxon>
    </lineage>
</organism>
<dbReference type="InterPro" id="IPR016035">
    <property type="entry name" value="Acyl_Trfase/lysoPLipase"/>
</dbReference>
<dbReference type="PANTHER" id="PTHR42681">
    <property type="entry name" value="MALONYL-COA-ACYL CARRIER PROTEIN TRANSACYLASE, MITOCHONDRIAL"/>
    <property type="match status" value="1"/>
</dbReference>
<dbReference type="SMART" id="SM00827">
    <property type="entry name" value="PKS_AT"/>
    <property type="match status" value="1"/>
</dbReference>
<dbReference type="SUPFAM" id="SSF52151">
    <property type="entry name" value="FabD/lysophospholipase-like"/>
    <property type="match status" value="1"/>
</dbReference>
<dbReference type="GO" id="GO:0004314">
    <property type="term" value="F:[acyl-carrier-protein] S-malonyltransferase activity"/>
    <property type="evidence" value="ECO:0007669"/>
    <property type="project" value="UniProtKB-EC"/>
</dbReference>
<dbReference type="FunCoup" id="S0ESA2">
    <property type="interactions" value="447"/>
</dbReference>
<evidence type="ECO:0000256" key="4">
    <source>
        <dbReference type="PIRNR" id="PIRNR000446"/>
    </source>
</evidence>
<keyword evidence="8" id="KW-1185">Reference proteome</keyword>
<evidence type="ECO:0000259" key="6">
    <source>
        <dbReference type="SMART" id="SM00827"/>
    </source>
</evidence>
<dbReference type="NCBIfam" id="TIGR00128">
    <property type="entry name" value="fabD"/>
    <property type="match status" value="1"/>
</dbReference>
<evidence type="ECO:0000313" key="7">
    <source>
        <dbReference type="EMBL" id="CCW34076.1"/>
    </source>
</evidence>
<reference evidence="8" key="1">
    <citation type="submission" date="2013-03" db="EMBL/GenBank/DDBJ databases">
        <title>Genome sequence of Chthonomonas calidirosea, the first sequenced genome from the Armatimonadetes phylum (formally candidate division OP10).</title>
        <authorList>
            <person name="Lee K.C.Y."/>
            <person name="Morgan X.C."/>
            <person name="Dunfield P.F."/>
            <person name="Tamas I."/>
            <person name="Houghton K.M."/>
            <person name="Vyssotski M."/>
            <person name="Ryan J.L.J."/>
            <person name="Lagutin K."/>
            <person name="McDonald I.R."/>
            <person name="Stott M.B."/>
        </authorList>
    </citation>
    <scope>NUCLEOTIDE SEQUENCE [LARGE SCALE GENOMIC DNA]</scope>
    <source>
        <strain evidence="8">DSM 23976 / ICMP 18418 / T49</strain>
    </source>
</reference>
<dbReference type="KEGG" id="ccz:CCALI_00239"/>
<dbReference type="AlphaFoldDB" id="S0ESA2"/>